<keyword evidence="1" id="KW-1133">Transmembrane helix</keyword>
<reference evidence="2" key="1">
    <citation type="submission" date="2021-08" db="EMBL/GenBank/DDBJ databases">
        <title>Flavobacterium sp. strain CC-SYL302.</title>
        <authorList>
            <person name="Lin S.-Y."/>
            <person name="Lee T.-H."/>
            <person name="Young C.-C."/>
        </authorList>
    </citation>
    <scope>NUCLEOTIDE SEQUENCE</scope>
    <source>
        <strain evidence="2">CC-SYL302</strain>
    </source>
</reference>
<proteinExistence type="predicted"/>
<keyword evidence="3" id="KW-1185">Reference proteome</keyword>
<organism evidence="2 3">
    <name type="scientific">Flavobacterium agricola</name>
    <dbReference type="NCBI Taxonomy" id="2870839"/>
    <lineage>
        <taxon>Bacteria</taxon>
        <taxon>Pseudomonadati</taxon>
        <taxon>Bacteroidota</taxon>
        <taxon>Flavobacteriia</taxon>
        <taxon>Flavobacteriales</taxon>
        <taxon>Flavobacteriaceae</taxon>
        <taxon>Flavobacterium</taxon>
    </lineage>
</organism>
<evidence type="ECO:0000256" key="1">
    <source>
        <dbReference type="SAM" id="Phobius"/>
    </source>
</evidence>
<feature type="transmembrane region" description="Helical" evidence="1">
    <location>
        <begin position="12"/>
        <end position="34"/>
    </location>
</feature>
<evidence type="ECO:0000313" key="2">
    <source>
        <dbReference type="EMBL" id="UYW01305.1"/>
    </source>
</evidence>
<dbReference type="RefSeq" id="WP_264433753.1">
    <property type="nucleotide sequence ID" value="NZ_CP081495.1"/>
</dbReference>
<sequence length="515" mass="59306">MSFEKRKLIKIVAWTFGSIIALVLLVNAVFFYLLHSKIPESLAKNDLDYSITYSDLSVSFFSNEIVLKNLVIHPLDTTAREKTGIYATIDKVKLYDVSLLNIVRTNQIKVGGFDIETPDIRLYPLKKDSVKVKDQFDKILKLEVFNMNNGNLKVYKDYAAHPFFTVANFNFKLNDIGISKQSLTDKIPFTFSDYNITADSFTFVMNRFYTITTGAFKTDFSTLKLNDIHLKPNYTEKEFLSRVNHQVDIYNVAVKEVKLDSLNWGYNKDRELFVDIASVTLDQIDARISRDKGLPPDTSFKPLYSQMLREIPFYLSVNNIAINNSNIVYKEEQDARPLYGAVSFGNFNATIQNLASGFKQTHLPDVLIDVDCLFYEVAPLHVTWNFNVLNRNDDFNIQGVLENLPANRVDKFIEPSFNVTTQGNFKELKFNYSGNNELAKGEFAIDYSELQVIFLRKDGKKNHFLSFVGNLLVKKDTDDRFKHTYVKFDRIKDKSFFNLVWKTTAQGLEHTLLVI</sequence>
<name>A0ABY6M0Q7_9FLAO</name>
<evidence type="ECO:0008006" key="4">
    <source>
        <dbReference type="Google" id="ProtNLM"/>
    </source>
</evidence>
<evidence type="ECO:0000313" key="3">
    <source>
        <dbReference type="Proteomes" id="UP001163328"/>
    </source>
</evidence>
<gene>
    <name evidence="2" type="ORF">K5I29_12790</name>
</gene>
<dbReference type="Proteomes" id="UP001163328">
    <property type="component" value="Chromosome"/>
</dbReference>
<keyword evidence="1" id="KW-0812">Transmembrane</keyword>
<dbReference type="EMBL" id="CP081495">
    <property type="protein sequence ID" value="UYW01305.1"/>
    <property type="molecule type" value="Genomic_DNA"/>
</dbReference>
<protein>
    <recommendedName>
        <fullName evidence="4">DUF748 domain-containing protein</fullName>
    </recommendedName>
</protein>
<keyword evidence="1" id="KW-0472">Membrane</keyword>
<accession>A0ABY6M0Q7</accession>